<keyword evidence="5" id="KW-1185">Reference proteome</keyword>
<dbReference type="SUPFAM" id="SSF56436">
    <property type="entry name" value="C-type lectin-like"/>
    <property type="match status" value="1"/>
</dbReference>
<feature type="signal peptide" evidence="2">
    <location>
        <begin position="1"/>
        <end position="21"/>
    </location>
</feature>
<feature type="region of interest" description="Disordered" evidence="1">
    <location>
        <begin position="68"/>
        <end position="92"/>
    </location>
</feature>
<dbReference type="Gene3D" id="3.10.100.10">
    <property type="entry name" value="Mannose-Binding Protein A, subunit A"/>
    <property type="match status" value="1"/>
</dbReference>
<proteinExistence type="predicted"/>
<dbReference type="InterPro" id="IPR016186">
    <property type="entry name" value="C-type_lectin-like/link_sf"/>
</dbReference>
<dbReference type="Proteomes" id="UP000018922">
    <property type="component" value="Chromosome I"/>
</dbReference>
<dbReference type="InterPro" id="IPR016187">
    <property type="entry name" value="CTDL_fold"/>
</dbReference>
<dbReference type="PROSITE" id="PS50041">
    <property type="entry name" value="C_TYPE_LECTIN_2"/>
    <property type="match status" value="1"/>
</dbReference>
<dbReference type="HOGENOM" id="CLU_982811_0_0_5"/>
<reference evidence="4 5" key="1">
    <citation type="journal article" date="2014" name="Genome Announc.">
        <title>Complete genome sequence of Magnetospirillum gryphiswaldense MSR-1.</title>
        <authorList>
            <person name="Wang X."/>
            <person name="Wang Q."/>
            <person name="Zhang W."/>
            <person name="Wang Y."/>
            <person name="Li L."/>
            <person name="Wen T."/>
            <person name="Zhang T."/>
            <person name="Zhang Y."/>
            <person name="Xu J."/>
            <person name="Hu J."/>
            <person name="Li S."/>
            <person name="Liu L."/>
            <person name="Liu J."/>
            <person name="Jiang W."/>
            <person name="Tian J."/>
            <person name="Li Y."/>
            <person name="Schuler D."/>
            <person name="Wang L."/>
            <person name="Li J."/>
        </authorList>
    </citation>
    <scope>NUCLEOTIDE SEQUENCE [LARGE SCALE GENOMIC DNA]</scope>
    <source>
        <strain evidence="5">DSM 6361 / JCM 21280 / NBRC 15271 / MSR-1</strain>
    </source>
</reference>
<sequence>MLRFAVVMGVLVVSVAVPALAQPMGGPPPEAFAACDGKDSGAECSHPTPNGTMNGACQRRGDKLQCVPSRPPGGGGRPALDERGNETGFPASPRLTFDTIPVPFDRLAPASFILPSGETHWYEVVYLPQGGVNWTQAKALAEQAGGYLATLHSTAENDFVFALISDRKFWFEWDHTHNFVMNGPFLGGFQPAGASEPKGGWRWVSGEAWSYENWAWDGMSGDNDLRNNTQPNDATGNQNVLAFGEVNKPVPTWGDFPHRFGTHGEGREGRAQGFIIEYDKAPR</sequence>
<dbReference type="AlphaFoldDB" id="V6F6G8"/>
<protein>
    <recommendedName>
        <fullName evidence="3">C-type lectin domain-containing protein</fullName>
    </recommendedName>
</protein>
<keyword evidence="2" id="KW-0732">Signal</keyword>
<feature type="chain" id="PRO_5004746760" description="C-type lectin domain-containing protein" evidence="2">
    <location>
        <begin position="22"/>
        <end position="283"/>
    </location>
</feature>
<dbReference type="EMBL" id="HG794546">
    <property type="protein sequence ID" value="CDK99891.1"/>
    <property type="molecule type" value="Genomic_DNA"/>
</dbReference>
<accession>V6F6G8</accession>
<evidence type="ECO:0000313" key="4">
    <source>
        <dbReference type="EMBL" id="CDK99891.1"/>
    </source>
</evidence>
<evidence type="ECO:0000256" key="2">
    <source>
        <dbReference type="SAM" id="SignalP"/>
    </source>
</evidence>
<organism evidence="4 5">
    <name type="scientific">Magnetospirillum gryphiswaldense (strain DSM 6361 / JCM 21280 / NBRC 15271 / MSR-1)</name>
    <dbReference type="NCBI Taxonomy" id="431944"/>
    <lineage>
        <taxon>Bacteria</taxon>
        <taxon>Pseudomonadati</taxon>
        <taxon>Pseudomonadota</taxon>
        <taxon>Alphaproteobacteria</taxon>
        <taxon>Rhodospirillales</taxon>
        <taxon>Rhodospirillaceae</taxon>
        <taxon>Magnetospirillum</taxon>
    </lineage>
</organism>
<name>V6F6G8_MAGGM</name>
<evidence type="ECO:0000256" key="1">
    <source>
        <dbReference type="SAM" id="MobiDB-lite"/>
    </source>
</evidence>
<gene>
    <name evidence="4" type="ordered locus">MGMSRv2__2676</name>
</gene>
<evidence type="ECO:0000259" key="3">
    <source>
        <dbReference type="PROSITE" id="PS50041"/>
    </source>
</evidence>
<dbReference type="KEGG" id="mgy:MGMSRv2__2676"/>
<dbReference type="InterPro" id="IPR001304">
    <property type="entry name" value="C-type_lectin-like"/>
</dbReference>
<feature type="domain" description="C-type lectin" evidence="3">
    <location>
        <begin position="133"/>
        <end position="255"/>
    </location>
</feature>
<evidence type="ECO:0000313" key="5">
    <source>
        <dbReference type="Proteomes" id="UP000018922"/>
    </source>
</evidence>